<evidence type="ECO:0000256" key="1">
    <source>
        <dbReference type="SAM" id="MobiDB-lite"/>
    </source>
</evidence>
<dbReference type="GO" id="GO:0016887">
    <property type="term" value="F:ATP hydrolysis activity"/>
    <property type="evidence" value="ECO:0007669"/>
    <property type="project" value="InterPro"/>
</dbReference>
<feature type="compositionally biased region" description="Polar residues" evidence="1">
    <location>
        <begin position="1491"/>
        <end position="1502"/>
    </location>
</feature>
<organism evidence="3 4">
    <name type="scientific">Stylophora pistillata</name>
    <name type="common">Smooth cauliflower coral</name>
    <dbReference type="NCBI Taxonomy" id="50429"/>
    <lineage>
        <taxon>Eukaryota</taxon>
        <taxon>Metazoa</taxon>
        <taxon>Cnidaria</taxon>
        <taxon>Anthozoa</taxon>
        <taxon>Hexacorallia</taxon>
        <taxon>Scleractinia</taxon>
        <taxon>Astrocoeniina</taxon>
        <taxon>Pocilloporidae</taxon>
        <taxon>Stylophora</taxon>
    </lineage>
</organism>
<proteinExistence type="predicted"/>
<evidence type="ECO:0000313" key="3">
    <source>
        <dbReference type="EMBL" id="PFX15559.1"/>
    </source>
</evidence>
<keyword evidence="4" id="KW-1185">Reference proteome</keyword>
<name>A0A2B4RFI5_STYPI</name>
<dbReference type="CDD" id="cd00009">
    <property type="entry name" value="AAA"/>
    <property type="match status" value="1"/>
</dbReference>
<dbReference type="InterPro" id="IPR027417">
    <property type="entry name" value="P-loop_NTPase"/>
</dbReference>
<feature type="domain" description="AAA+ ATPase" evidence="2">
    <location>
        <begin position="2583"/>
        <end position="2741"/>
    </location>
</feature>
<evidence type="ECO:0000259" key="2">
    <source>
        <dbReference type="SMART" id="SM00382"/>
    </source>
</evidence>
<feature type="compositionally biased region" description="Polar residues" evidence="1">
    <location>
        <begin position="1470"/>
        <end position="1482"/>
    </location>
</feature>
<protein>
    <submittedName>
        <fullName evidence="3">E3 ubiquitin-protein ligase RNF213</fullName>
    </submittedName>
</protein>
<dbReference type="InterPro" id="IPR003593">
    <property type="entry name" value="AAA+_ATPase"/>
</dbReference>
<accession>A0A2B4RFI5</accession>
<dbReference type="PANTHER" id="PTHR22605:SF16">
    <property type="entry name" value="E3 UBIQUITIN-PROTEIN LIGASE RNF213"/>
    <property type="match status" value="1"/>
</dbReference>
<dbReference type="InterPro" id="IPR031248">
    <property type="entry name" value="RNF213"/>
</dbReference>
<gene>
    <name evidence="3" type="primary">RNF213</name>
    <name evidence="3" type="ORF">AWC38_SpisGene20220</name>
</gene>
<sequence>MVIEYDKCISSSVAQEQNVIQNMCLNTRVEHFSQWEEMTSLAQATSQLLQHLLTEHQLAIQRRSQILSGLLTLLSKSLVLAKQDSLPSQSDCKAQKFARQEGGLQRDIFKESFNSLRESLEKLLRASGSLQQASQRYCQDEFQFWSNLLSVKLDDDEMQQRLESCVKDVLESRISEIDYQRVMELYCTLDLSIYHQEIGDCLMSAAFKAIDHSRQGEIKDGQMERLSARLDSVKLAEWQTSGVGKLFGHLLMSHWPEGRDGTDPSRDELLRHVFSWKPMEEYFKYFQSSLEMTGIFFLGGQRQDGASLPPKSSDLLELASSLLEDVSTGLRNAEIDVKTLRIVQENREKFLKLNYLRSSTEKNQKETNPMELFLDMRSEELKVFESEREAVLSFVEFCSAVKSVGVNLEEIKEKLKKNITSCRMLDLCHKREITDVPLVKYFELTPRNKRMTQYLHQLQSSHLFRTIWHKCEEKVAPICREDLRLAGVLTLDTVNELLWTKSFERWQTLWERVCSGQISLKEVDERFGKFRNEPTRFDIEIEIALKLLPDEQDSEKVINRRVGQIKQYQKLRGCEEAASAILEFQNAMELEGDFQVLDDFRNQGDIRDDQLEKLSWSLESSKLTDRQASGVGKLFGRFLKKQWPEGRDGGDPSRDELLRHLFSWKPMEEYLKYFNGQRQDGLSLPPEGLGLLHQASSLLEEVSTGLRNAEIDVKTLRLVQKNQQKFLKLNYLRSSSGENQSKVPHEAIKIDRVKENQKETDPMELFLEMRCDELKAFESEKAAVSSFVEFCSALKSVKVNLDEIKEKLKKDITSCRVLDLCHKRGNTEEPLVRYFELTSKNKRMTKYLHQLQSSYLFRTIWHKCEEKVAPICRDDPRLAGILTLDAVNELLWTQSFERWQTLWDRVCSGQISLREVDERFDKFRNESERFDIEIGIALKLLPDEQDSEAAINQRVDQIKQYQKLRGCEEAAAAILEFQNAMQLEGDFQVLDDFRNQMSDDFRGRPLSTIGDDVLEMGKDLEHVTAVMIKCLKTVAACKDYIYWLREEVKGRDEVKTLVDLAMMSAGETDIETDRVSCVHTTALGFAPFIFDLDKDTSFGELIRTCESVWKEIEKDTSLLEKLKSISRHLDWLKGVKDEHAMSSLKLAQAINEKGVYSIGKLQDSPASTQLYDKKNVDSVISLLLPPNDQSGKPKEFSLEKLQDLQSKLALISGKDSQRGQEDINKFGELLQGAVQLGQAYVNLCEIGDVSRLHWNEEYKCKSSMGKRIIDEIRLKSEEFEELYDACREHINEMRMKYRELNFFTIRQLLFLRKELASLKQGSKLESLNLQVYSLLEKVLPGLHRKLLKEALGEAGIWEAGFDLEFYGGEDARSTTSQSSQDDTAKDIEQISEKYESLRDNVERFNPSEPERLAVAALCHDIEGSVPELVLWCVRNKDKSDLIDELYEKALEDTRFQGIIGEDLNSDEESSQSSQHTDDQMSLQEGDDEFSHSSPPEETNFNLDETLGGTFLSLDEVGVFLSCLVARNEGRVTTREIQTYLKRGQPNLMLADKENIFAAALELYKDEGMHSLPTSEEVLVCTSETTSEEVELLWRRALASNGEKIHCLVNGDLLDYDVSQKVVDCLFTLLQDYSNPEDFALVVLCSRENEERAHIITCLEQFKVSMPRFPRPEELRRFLAKQFRVPGQRPGVYRERHVIWNPAAEVGRVENLNVLVVSSDHPGVGKSLVVRKLAEELEKLPNNQLVVETMLQEGEETPRLCVTIPFHDKNTHVADAVGFFLPHAISSDIPLSRIFHLDRTCLVTPEFETLLFNLLILGELTDECGRVWRRNSHDLYILEVTNPTSMGPSKAFKFDDLLPQIRCCLPRDTLLSLRRKGAVKENNSPSFDEEELKSDEVQRVWQYLQLIKEEPELIQHFYYNPRSKRTSPAECLKTLIRNCGVENPSWSELRYFVNFLNYQLRDCEENKDTSQIHGASAGSEEEQDIVPFLLRRRWEKSPHPYIFFHPDHDTMTFLGFQVDQEGNLLDPQTQQIIEQRIMSRHLRTGLYVQNVDLENSFESHSKDQKIQSLCRVMGIDFAHDPDDSYELTSDNVKKILAIYMRFRCNIPVIIMGETGCGKTKLIRYLCRLQTEGVEQRNMLLMKIHGGTTYKDIERNVLQAEALAINNRQEGKNINTVLFFDEANTTEALGMIKEIMVDRRCNGRPLNDSLKFIVACNPYRKHTDEMIQKLESAGLGYHVTAAETSERLGKIPLRHLVYRVHAIPESMCSLVWDFGQLNPEVEELYTQQIVRRYVHRGRLPRDENLVSAIGRVLAASQRFMREKKDECSFVSLRDVKRAMDVMMWFHEHFHYFFSLMQEEESESEDDGKNEGEIEFCAQQPNLKEAALASDDERSVLKKEEHAPFKGEGRKLIDHSSRFIPLKEEAIVKRESDEQFPWFTRIHHFAHRKERVVLPEETVRVEDLEPPQVAPRFDPSNTLGFEESVEGLLSEENGDVGDRIDPVTWSLILALGVCYQARLTERKEYREAVAKSFRTPCRLPGGAEKIEREICRCQEALMRELELGPNIACNEALSENVFMMVVCIELRIPLFVVGKPGSSKSLAKSVVADNMQGARSKSKLFKKFRQIQLVSYQCSPQSTPEGILATFKQCSELQESKNRQTTSDTFASVVVLDEVGLAEDSPKMPLKTLHPLLEDDDQNDEFVIQSEKSFTRVAFIGLSNWALDPAKMNRGIMLCRNEPDGDELEATARGICGGDEDIMTHIEHLISPLVSGYKDLYTRQKKLKKLIDGKKDEFFGLRDFYSLIKMIFCIVKEQKRRPNWEELERIIKRNFSGLLEDDFNPVKILMDHVDFPEEYIQNEQRREVDALDLIRASLNRESVMGDGRYLLIMTENFAALPRIKQLLLEQDEEEPYVIFGSGFPKDQLFTQVCRNINRVKMCMETGRTVILLNLENLYESLYDALNQYYVSFGGEKYVDLGLGNNRVKCRVHKDFRLIIIAEKDGVYNKFPIPLINRLEKHFLVMSSGLTELQKELSWELESWVQDFASILHRTYEKQSTFTKGDAFIGYHEDIVPAVVLQVCAELYSNGTSVTDQDRKCWVEEVLSICKERLLQCATPDSVTRLRFSRLSPNADELWKTYFHKQEHSSLANFLEKAANFGADGTSKASFRAQISTHSRLLTDRDISAIAGAVNLHPVSVKCVSLKEIQTEQDFCNRIGRDFWAKLGGRESLLIVQCDSADQNLNLVACSRHLLIEELREMEKELGEMAEDSDEDLTGVSHVLMIIQLPRIKGGCKEFVGVQGEGWLSVHIDELCPPSEEIPPIEALLDRSVSEIFEGALNETEKTENHPTISQVLTSCVQLAASKIEDDESTLERATRRIELLLNLLSSTGQQDDNRFELVVAKRLHVLLVERDQRAPKEGKEWLEDEAKSCTVKETGTFKKALWRRFQSVVAPILAEVIAYIDRDGNLELAASEDPWVSRLWLNIFEDASFSDLSYGMFMSREEDVEKVRSKVPVVKSGYRSHAFQCRFPFSWLLKEQIDEMFQEARSIAENSHETLIECLRRLLDASSVRQIVSEATSKGGDDSVARYLHDFTQMVHKPQDEAETEIVQRAITAAAKELQIRGRSPDDRFAMDFALIHVAHSRIQQRLNCLALFLQVKPDLAEHLCNIFSWEENEMTVDAIALQMCLERMEPYAEELKTTSQRQAWCDSVLSVKIPVEEMIGKRTTEDKMRVGEKTESMLIHCRSMWQRLSAVRLFIEHAYPSQDSTDCGDLQSILNLWKALGEKTDFTKAESLNTVERFLISCAKDSIPRFQESEDLEVQAKFIHRCNAFFMEIVSLFCFGDDVRNLDPDVFEMLMRYVTGTKSAGATRAFSPFPEFGTDSSPVVRSFLLQQLINSSDGKAKKHLQRFLFEAQGLSAEVPHILNVCLLAVQCMENSCASELAMFANFDLPVQIGSINKICQDALRILQEDFTSFDEMQVDSLEAVAKARCSLGMAAHYLYARCVNDDEKWLQRETRGAMEFFFNTVETLCSLGPLGSKSPALFLLKQLVKRYGGHAIVTVSQKPELSWIIPAEFQRNEDAEMNLDRFLVYGELYQELRDSIARAVLSNETNELVASLERLGEVPGQHAKDIILLLALYREIVVPRGTLEQNLLFQPGARSLLKNLLKNPQNVGFPFLTVEETHSEKEKALTDIVFHATSVLRCVEFDELLTPLREIFLAPGQIVNSFLPTMPEDNFQEASSAIKEGGMWGDRSNKGHILGAPKGITVAERDLTPAMVSLMRIILHSAMMAGAQENPEAICQLIRWPDDQPGDVIGFLWAHLANDIDNISASLERSVDEVLLMIHRVLAEIVDRATARGTVFMGKWSTKAERREWENQFSDVFARPVVMNLEELLKNFYVLSINDRRLGSDPLMREIYEVDELSPPRSAAEIHPGHATFWKYRTRLTVEHVIRQFQDIKSNMASCKVLKKFLVEEHRLRAVCHLPNILGLLRILTDRFHRRIDRENAKKLKIREFLQKLPKDQRDNFTKLFQSFCTAWDQVRHHLRSQGRFTPSQEQCSKPIEMTSTVSVLLPTEVGPGVCCKALLFFLVNAHNDMVQAYHGTVGSDESTRSTAKIPLSEVSVSQLVAYDFERDLLPVMLANCSYSLEMGKETSMQYNWEALQKQIVDRFVRGRPTVEFKLDDFVFREDDRGVSFDNLRDKIPQEPIDSQTRTQILSDLKDVRDVSDLLSTLEMAVGFLSKAGGNPETKICDYLKHVLRLSDGKSNLKSKKAQQSCCLGHIMDLWSTLAVVRVKSLLRNGQDPFEKVSEIFKQGMPRPTITRFSAALKKINVDLFLSRVIEVISLMHAHDEDAISEMRLSEYLSMRFDDSTDLDEIRPGDSETPTRIPDEVYVKYVIHAFELAVEVRDRDQGRRRSIMS</sequence>
<dbReference type="Proteomes" id="UP000225706">
    <property type="component" value="Unassembled WGS sequence"/>
</dbReference>
<dbReference type="SUPFAM" id="SSF52540">
    <property type="entry name" value="P-loop containing nucleoside triphosphate hydrolases"/>
    <property type="match status" value="1"/>
</dbReference>
<evidence type="ECO:0000313" key="4">
    <source>
        <dbReference type="Proteomes" id="UP000225706"/>
    </source>
</evidence>
<dbReference type="EMBL" id="LSMT01000636">
    <property type="protein sequence ID" value="PFX15559.1"/>
    <property type="molecule type" value="Genomic_DNA"/>
</dbReference>
<feature type="region of interest" description="Disordered" evidence="1">
    <location>
        <begin position="1462"/>
        <end position="1503"/>
    </location>
</feature>
<dbReference type="OrthoDB" id="5957697at2759"/>
<feature type="domain" description="AAA+ ATPase" evidence="2">
    <location>
        <begin position="2103"/>
        <end position="2240"/>
    </location>
</feature>
<reference evidence="4" key="1">
    <citation type="journal article" date="2017" name="bioRxiv">
        <title>Comparative analysis of the genomes of Stylophora pistillata and Acropora digitifera provides evidence for extensive differences between species of corals.</title>
        <authorList>
            <person name="Voolstra C.R."/>
            <person name="Li Y."/>
            <person name="Liew Y.J."/>
            <person name="Baumgarten S."/>
            <person name="Zoccola D."/>
            <person name="Flot J.-F."/>
            <person name="Tambutte S."/>
            <person name="Allemand D."/>
            <person name="Aranda M."/>
        </authorList>
    </citation>
    <scope>NUCLEOTIDE SEQUENCE [LARGE SCALE GENOMIC DNA]</scope>
</reference>
<dbReference type="GO" id="GO:0004842">
    <property type="term" value="F:ubiquitin-protein transferase activity"/>
    <property type="evidence" value="ECO:0007669"/>
    <property type="project" value="InterPro"/>
</dbReference>
<dbReference type="Gene3D" id="3.40.50.300">
    <property type="entry name" value="P-loop containing nucleotide triphosphate hydrolases"/>
    <property type="match status" value="2"/>
</dbReference>
<comment type="caution">
    <text evidence="3">The sequence shown here is derived from an EMBL/GenBank/DDBJ whole genome shotgun (WGS) entry which is preliminary data.</text>
</comment>
<dbReference type="PANTHER" id="PTHR22605">
    <property type="entry name" value="RZ-TYPE DOMAIN-CONTAINING PROTEIN"/>
    <property type="match status" value="1"/>
</dbReference>
<dbReference type="SMART" id="SM00382">
    <property type="entry name" value="AAA"/>
    <property type="match status" value="2"/>
</dbReference>